<feature type="transmembrane region" description="Helical" evidence="21">
    <location>
        <begin position="220"/>
        <end position="239"/>
    </location>
</feature>
<feature type="transmembrane region" description="Helical" evidence="21">
    <location>
        <begin position="259"/>
        <end position="284"/>
    </location>
</feature>
<dbReference type="Pfam" id="PF01098">
    <property type="entry name" value="FTSW_RODA_SPOVE"/>
    <property type="match status" value="1"/>
</dbReference>
<accession>A0A1G1WTK7</accession>
<sequence length="365" mass="39537">MKSTAQQHRPDFILLGSVIVLVLFGLLMVYNASPVTSLRDFDDPLRLIKLQSIWVFIGLIIGTVVYKIPYTFWRKISPFLFVLALVLLLTVFIPGAGVKTYGAQRWLSFGFISVQPAEFAKLSFVLYLAALLSKKIKLSYFLLSTIAIVAIVVAQKDLGTSIIIALIGLSIYFVSGAALSHFLILMPVVVSVVAVLILSTEYRKARFLAFLNPTVDPEGISYHLYQSLIAIGSGGIFGVGLGQSRQKYGFIPEVTTDSIFAVVGNELGFIGAVVLIGVFSVLIFRGIQISKRAPDRFSQLVAAGLTSWFGFQTFVNISGLVALLPLAGVPLPFISYGGSSLIASLIAVALLLNISRYTKNKLSGS</sequence>
<dbReference type="GO" id="GO:0009252">
    <property type="term" value="P:peptidoglycan biosynthetic process"/>
    <property type="evidence" value="ECO:0007669"/>
    <property type="project" value="UniProtKB-KW"/>
</dbReference>
<keyword evidence="4 22" id="KW-0132">Cell division</keyword>
<keyword evidence="3" id="KW-1003">Cell membrane</keyword>
<proteinExistence type="inferred from homology"/>
<keyword evidence="6" id="KW-0808">Transferase</keyword>
<feature type="transmembrane region" description="Helical" evidence="21">
    <location>
        <begin position="79"/>
        <end position="97"/>
    </location>
</feature>
<keyword evidence="13" id="KW-0961">Cell wall biogenesis/degradation</keyword>
<organism evidence="22 23">
    <name type="scientific">Candidatus Woykebacteria bacterium RIFCSPLOWO2_01_FULL_41_12</name>
    <dbReference type="NCBI Taxonomy" id="1802604"/>
    <lineage>
        <taxon>Bacteria</taxon>
        <taxon>Candidatus Woykeibacteriota</taxon>
    </lineage>
</organism>
<keyword evidence="12" id="KW-0131">Cell cycle</keyword>
<feature type="transmembrane region" description="Helical" evidence="21">
    <location>
        <begin position="12"/>
        <end position="33"/>
    </location>
</feature>
<feature type="transmembrane region" description="Helical" evidence="21">
    <location>
        <begin position="179"/>
        <end position="199"/>
    </location>
</feature>
<keyword evidence="8" id="KW-0133">Cell shape</keyword>
<name>A0A1G1WTK7_9BACT</name>
<keyword evidence="5" id="KW-0328">Glycosyltransferase</keyword>
<feature type="transmembrane region" description="Helical" evidence="21">
    <location>
        <begin position="140"/>
        <end position="173"/>
    </location>
</feature>
<evidence type="ECO:0000256" key="10">
    <source>
        <dbReference type="ARBA" id="ARBA00022989"/>
    </source>
</evidence>
<evidence type="ECO:0000256" key="7">
    <source>
        <dbReference type="ARBA" id="ARBA00022692"/>
    </source>
</evidence>
<dbReference type="PANTHER" id="PTHR30474:SF2">
    <property type="entry name" value="PEPTIDOGLYCAN GLYCOSYLTRANSFERASE FTSW-RELATED"/>
    <property type="match status" value="1"/>
</dbReference>
<dbReference type="GO" id="GO:0032153">
    <property type="term" value="C:cell division site"/>
    <property type="evidence" value="ECO:0007669"/>
    <property type="project" value="TreeGrafter"/>
</dbReference>
<dbReference type="GO" id="GO:0008360">
    <property type="term" value="P:regulation of cell shape"/>
    <property type="evidence" value="ECO:0007669"/>
    <property type="project" value="UniProtKB-KW"/>
</dbReference>
<evidence type="ECO:0000256" key="21">
    <source>
        <dbReference type="SAM" id="Phobius"/>
    </source>
</evidence>
<evidence type="ECO:0000256" key="5">
    <source>
        <dbReference type="ARBA" id="ARBA00022676"/>
    </source>
</evidence>
<evidence type="ECO:0000256" key="16">
    <source>
        <dbReference type="ARBA" id="ARBA00038053"/>
    </source>
</evidence>
<dbReference type="EMBL" id="MHDA01000039">
    <property type="protein sequence ID" value="OGY31079.1"/>
    <property type="molecule type" value="Genomic_DNA"/>
</dbReference>
<evidence type="ECO:0000256" key="14">
    <source>
        <dbReference type="ARBA" id="ARBA00032370"/>
    </source>
</evidence>
<dbReference type="InterPro" id="IPR001182">
    <property type="entry name" value="FtsW/RodA"/>
</dbReference>
<reference evidence="22 23" key="1">
    <citation type="journal article" date="2016" name="Nat. Commun.">
        <title>Thousands of microbial genomes shed light on interconnected biogeochemical processes in an aquifer system.</title>
        <authorList>
            <person name="Anantharaman K."/>
            <person name="Brown C.T."/>
            <person name="Hug L.A."/>
            <person name="Sharon I."/>
            <person name="Castelle C.J."/>
            <person name="Probst A.J."/>
            <person name="Thomas B.C."/>
            <person name="Singh A."/>
            <person name="Wilkins M.J."/>
            <person name="Karaoz U."/>
            <person name="Brodie E.L."/>
            <person name="Williams K.H."/>
            <person name="Hubbard S.S."/>
            <person name="Banfield J.F."/>
        </authorList>
    </citation>
    <scope>NUCLEOTIDE SEQUENCE [LARGE SCALE GENOMIC DNA]</scope>
</reference>
<dbReference type="GO" id="GO:0071555">
    <property type="term" value="P:cell wall organization"/>
    <property type="evidence" value="ECO:0007669"/>
    <property type="project" value="UniProtKB-KW"/>
</dbReference>
<feature type="transmembrane region" description="Helical" evidence="21">
    <location>
        <begin position="333"/>
        <end position="352"/>
    </location>
</feature>
<evidence type="ECO:0000256" key="11">
    <source>
        <dbReference type="ARBA" id="ARBA00023136"/>
    </source>
</evidence>
<comment type="similarity">
    <text evidence="16">Belongs to the SEDS family. FtsW subfamily.</text>
</comment>
<evidence type="ECO:0000256" key="13">
    <source>
        <dbReference type="ARBA" id="ARBA00023316"/>
    </source>
</evidence>
<comment type="catalytic activity">
    <reaction evidence="20">
        <text>[GlcNAc-(1-&gt;4)-Mur2Ac(oyl-L-Ala-gamma-D-Glu-L-Lys-D-Ala-D-Ala)](n)-di-trans,octa-cis-undecaprenyl diphosphate + beta-D-GlcNAc-(1-&gt;4)-Mur2Ac(oyl-L-Ala-gamma-D-Glu-L-Lys-D-Ala-D-Ala)-di-trans,octa-cis-undecaprenyl diphosphate = [GlcNAc-(1-&gt;4)-Mur2Ac(oyl-L-Ala-gamma-D-Glu-L-Lys-D-Ala-D-Ala)](n+1)-di-trans,octa-cis-undecaprenyl diphosphate + di-trans,octa-cis-undecaprenyl diphosphate + H(+)</text>
        <dbReference type="Rhea" id="RHEA:23708"/>
        <dbReference type="Rhea" id="RHEA-COMP:9602"/>
        <dbReference type="Rhea" id="RHEA-COMP:9603"/>
        <dbReference type="ChEBI" id="CHEBI:15378"/>
        <dbReference type="ChEBI" id="CHEBI:58405"/>
        <dbReference type="ChEBI" id="CHEBI:60033"/>
        <dbReference type="ChEBI" id="CHEBI:78435"/>
        <dbReference type="EC" id="2.4.99.28"/>
    </reaction>
</comment>
<feature type="transmembrane region" description="Helical" evidence="21">
    <location>
        <begin position="53"/>
        <end position="72"/>
    </location>
</feature>
<evidence type="ECO:0000313" key="22">
    <source>
        <dbReference type="EMBL" id="OGY31079.1"/>
    </source>
</evidence>
<evidence type="ECO:0000256" key="9">
    <source>
        <dbReference type="ARBA" id="ARBA00022984"/>
    </source>
</evidence>
<dbReference type="PANTHER" id="PTHR30474">
    <property type="entry name" value="CELL CYCLE PROTEIN"/>
    <property type="match status" value="1"/>
</dbReference>
<keyword evidence="10 21" id="KW-1133">Transmembrane helix</keyword>
<evidence type="ECO:0000256" key="19">
    <source>
        <dbReference type="ARBA" id="ARBA00044770"/>
    </source>
</evidence>
<evidence type="ECO:0000256" key="20">
    <source>
        <dbReference type="ARBA" id="ARBA00049902"/>
    </source>
</evidence>
<dbReference type="Proteomes" id="UP000179279">
    <property type="component" value="Unassembled WGS sequence"/>
</dbReference>
<comment type="pathway">
    <text evidence="2">Cell wall biogenesis; peptidoglycan biosynthesis.</text>
</comment>
<evidence type="ECO:0000256" key="2">
    <source>
        <dbReference type="ARBA" id="ARBA00004752"/>
    </source>
</evidence>
<dbReference type="GO" id="GO:0015648">
    <property type="term" value="F:lipid-linked peptidoglycan transporter activity"/>
    <property type="evidence" value="ECO:0007669"/>
    <property type="project" value="TreeGrafter"/>
</dbReference>
<keyword evidence="7 21" id="KW-0812">Transmembrane</keyword>
<feature type="transmembrane region" description="Helical" evidence="21">
    <location>
        <begin position="305"/>
        <end position="327"/>
    </location>
</feature>
<evidence type="ECO:0000256" key="1">
    <source>
        <dbReference type="ARBA" id="ARBA00004651"/>
    </source>
</evidence>
<keyword evidence="9" id="KW-0573">Peptidoglycan synthesis</keyword>
<dbReference type="NCBIfam" id="TIGR02614">
    <property type="entry name" value="ftsW"/>
    <property type="match status" value="1"/>
</dbReference>
<evidence type="ECO:0000256" key="17">
    <source>
        <dbReference type="ARBA" id="ARBA00041185"/>
    </source>
</evidence>
<evidence type="ECO:0000256" key="6">
    <source>
        <dbReference type="ARBA" id="ARBA00022679"/>
    </source>
</evidence>
<comment type="caution">
    <text evidence="22">The sequence shown here is derived from an EMBL/GenBank/DDBJ whole genome shotgun (WGS) entry which is preliminary data.</text>
</comment>
<dbReference type="GO" id="GO:0005886">
    <property type="term" value="C:plasma membrane"/>
    <property type="evidence" value="ECO:0007669"/>
    <property type="project" value="UniProtKB-SubCell"/>
</dbReference>
<evidence type="ECO:0000256" key="8">
    <source>
        <dbReference type="ARBA" id="ARBA00022960"/>
    </source>
</evidence>
<evidence type="ECO:0000256" key="4">
    <source>
        <dbReference type="ARBA" id="ARBA00022618"/>
    </source>
</evidence>
<dbReference type="GO" id="GO:0051301">
    <property type="term" value="P:cell division"/>
    <property type="evidence" value="ECO:0007669"/>
    <property type="project" value="UniProtKB-KW"/>
</dbReference>
<feature type="transmembrane region" description="Helical" evidence="21">
    <location>
        <begin position="109"/>
        <end position="128"/>
    </location>
</feature>
<protein>
    <recommendedName>
        <fullName evidence="17">Probable peptidoglycan glycosyltransferase FtsW</fullName>
        <ecNumber evidence="19">2.4.99.28</ecNumber>
    </recommendedName>
    <alternativeName>
        <fullName evidence="18">Cell division protein FtsW</fullName>
    </alternativeName>
    <alternativeName>
        <fullName evidence="15">Cell wall polymerase</fullName>
    </alternativeName>
    <alternativeName>
        <fullName evidence="14">Peptidoglycan polymerase</fullName>
    </alternativeName>
</protein>
<dbReference type="EC" id="2.4.99.28" evidence="19"/>
<dbReference type="InterPro" id="IPR013437">
    <property type="entry name" value="FtsW"/>
</dbReference>
<dbReference type="GO" id="GO:0008955">
    <property type="term" value="F:peptidoglycan glycosyltransferase activity"/>
    <property type="evidence" value="ECO:0007669"/>
    <property type="project" value="UniProtKB-EC"/>
</dbReference>
<keyword evidence="11 21" id="KW-0472">Membrane</keyword>
<evidence type="ECO:0000256" key="18">
    <source>
        <dbReference type="ARBA" id="ARBA00041418"/>
    </source>
</evidence>
<evidence type="ECO:0000256" key="3">
    <source>
        <dbReference type="ARBA" id="ARBA00022475"/>
    </source>
</evidence>
<dbReference type="AlphaFoldDB" id="A0A1G1WTK7"/>
<gene>
    <name evidence="22" type="ORF">A3A57_00140</name>
</gene>
<evidence type="ECO:0000313" key="23">
    <source>
        <dbReference type="Proteomes" id="UP000179279"/>
    </source>
</evidence>
<comment type="subcellular location">
    <subcellularLocation>
        <location evidence="1">Cell membrane</location>
        <topology evidence="1">Multi-pass membrane protein</topology>
    </subcellularLocation>
</comment>
<evidence type="ECO:0000256" key="15">
    <source>
        <dbReference type="ARBA" id="ARBA00033270"/>
    </source>
</evidence>
<evidence type="ECO:0000256" key="12">
    <source>
        <dbReference type="ARBA" id="ARBA00023306"/>
    </source>
</evidence>